<keyword evidence="2" id="KW-0812">Transmembrane</keyword>
<evidence type="ECO:0000313" key="4">
    <source>
        <dbReference type="Proteomes" id="UP000193411"/>
    </source>
</evidence>
<proteinExistence type="predicted"/>
<reference evidence="3 4" key="1">
    <citation type="submission" date="2016-07" db="EMBL/GenBank/DDBJ databases">
        <title>Pervasive Adenine N6-methylation of Active Genes in Fungi.</title>
        <authorList>
            <consortium name="DOE Joint Genome Institute"/>
            <person name="Mondo S.J."/>
            <person name="Dannebaum R.O."/>
            <person name="Kuo R.C."/>
            <person name="Labutti K."/>
            <person name="Haridas S."/>
            <person name="Kuo A."/>
            <person name="Salamov A."/>
            <person name="Ahrendt S.R."/>
            <person name="Lipzen A."/>
            <person name="Sullivan W."/>
            <person name="Andreopoulos W.B."/>
            <person name="Clum A."/>
            <person name="Lindquist E."/>
            <person name="Daum C."/>
            <person name="Ramamoorthy G.K."/>
            <person name="Gryganskyi A."/>
            <person name="Culley D."/>
            <person name="Magnuson J.K."/>
            <person name="James T.Y."/>
            <person name="O'Malley M.A."/>
            <person name="Stajich J.E."/>
            <person name="Spatafora J.W."/>
            <person name="Visel A."/>
            <person name="Grigoriev I.V."/>
        </authorList>
    </citation>
    <scope>NUCLEOTIDE SEQUENCE [LARGE SCALE GENOMIC DNA]</scope>
    <source>
        <strain evidence="3 4">PL171</strain>
    </source>
</reference>
<gene>
    <name evidence="3" type="ORF">BCR44DRAFT_1502114</name>
</gene>
<protein>
    <submittedName>
        <fullName evidence="3">Uncharacterized protein</fullName>
    </submittedName>
</protein>
<organism evidence="3 4">
    <name type="scientific">Catenaria anguillulae PL171</name>
    <dbReference type="NCBI Taxonomy" id="765915"/>
    <lineage>
        <taxon>Eukaryota</taxon>
        <taxon>Fungi</taxon>
        <taxon>Fungi incertae sedis</taxon>
        <taxon>Blastocladiomycota</taxon>
        <taxon>Blastocladiomycetes</taxon>
        <taxon>Blastocladiales</taxon>
        <taxon>Catenariaceae</taxon>
        <taxon>Catenaria</taxon>
    </lineage>
</organism>
<name>A0A1Y2HCJ9_9FUNG</name>
<dbReference type="AlphaFoldDB" id="A0A1Y2HCJ9"/>
<feature type="compositionally biased region" description="Low complexity" evidence="1">
    <location>
        <begin position="510"/>
        <end position="525"/>
    </location>
</feature>
<dbReference type="Proteomes" id="UP000193411">
    <property type="component" value="Unassembled WGS sequence"/>
</dbReference>
<evidence type="ECO:0000313" key="3">
    <source>
        <dbReference type="EMBL" id="ORZ32296.1"/>
    </source>
</evidence>
<feature type="compositionally biased region" description="Polar residues" evidence="1">
    <location>
        <begin position="223"/>
        <end position="236"/>
    </location>
</feature>
<feature type="compositionally biased region" description="Pro residues" evidence="1">
    <location>
        <begin position="440"/>
        <end position="449"/>
    </location>
</feature>
<dbReference type="EMBL" id="MCFL01000048">
    <property type="protein sequence ID" value="ORZ32296.1"/>
    <property type="molecule type" value="Genomic_DNA"/>
</dbReference>
<keyword evidence="2" id="KW-0472">Membrane</keyword>
<feature type="compositionally biased region" description="Low complexity" evidence="1">
    <location>
        <begin position="450"/>
        <end position="480"/>
    </location>
</feature>
<feature type="compositionally biased region" description="Polar residues" evidence="1">
    <location>
        <begin position="200"/>
        <end position="213"/>
    </location>
</feature>
<feature type="region of interest" description="Disordered" evidence="1">
    <location>
        <begin position="388"/>
        <end position="407"/>
    </location>
</feature>
<feature type="region of interest" description="Disordered" evidence="1">
    <location>
        <begin position="180"/>
        <end position="258"/>
    </location>
</feature>
<evidence type="ECO:0000256" key="2">
    <source>
        <dbReference type="SAM" id="Phobius"/>
    </source>
</evidence>
<evidence type="ECO:0000256" key="1">
    <source>
        <dbReference type="SAM" id="MobiDB-lite"/>
    </source>
</evidence>
<feature type="region of interest" description="Disordered" evidence="1">
    <location>
        <begin position="413"/>
        <end position="531"/>
    </location>
</feature>
<sequence length="780" mass="82937">MAVNILCQSRPLQDLIQKEWPALMADLLNTGVWSREVWQAAQIKLQVLQANNTQQARTAVPNVTSTSAATATATPTPTRLSLFKRQTEAAPADSVLLYLHMAQRNLSRTTNIQSPQCIAQAPSFNPSCYGQAAFLDTAPVAGTRPKVGLVLGVAFGTLGGVLVLLAIAYFVAREKLKERTKQLTRTRQPSAAEGYRALQSEASHSQIRSTPGNSRHADGGNTGSRPGTNPRRSSLRASRDISVESNESLARDSTAPNAAAEATLTTGATVGVNFADEQPEVPPRRSSASLSAFAAALRTGLRMNHSAPPSPTDNSFKRETDQVATNVLERVEGAAAAGERSTSSAPMLRQHVMFASPVDAPPQPSAAFERRRSDSIALSSAVLRAQVFGQHHPQRRSTSPAPIQMPQPILRRPARQLPTPGDVAQPQPQYPGRSRSLTPVPRPSSPAPPGSSASPMPGSRSTTPNPPTHANTAPLPFASLAPPPMPAAAVAAPLTPSHPEPISVLTPVPADMSGGSSDQQQDQQDPQPPALPQQMLHVLDFVGPSISVHWLTFGHPPEQTAALASNISQLTNEWRSAYGMAKVDIPTHLMGWERTQARKAMGAAIVHALSQFESLILAFPAFQGNVPHQATSVRGMTRWFGALGVAAQHVNPSWISQGGNNPFKLATDGLVHDAQRVADEIWAPVMEASRVQVGRAVRTVLRAMMLIKAKVPYAAVLTVNSHGHGGVAGGAVFNPRVMMFDSADPVPSSPDGIIHVQCELFPGLVDASRTQVMVPCMVLG</sequence>
<feature type="transmembrane region" description="Helical" evidence="2">
    <location>
        <begin position="149"/>
        <end position="172"/>
    </location>
</feature>
<accession>A0A1Y2HCJ9</accession>
<comment type="caution">
    <text evidence="3">The sequence shown here is derived from an EMBL/GenBank/DDBJ whole genome shotgun (WGS) entry which is preliminary data.</text>
</comment>
<keyword evidence="2" id="KW-1133">Transmembrane helix</keyword>
<keyword evidence="4" id="KW-1185">Reference proteome</keyword>